<keyword evidence="2" id="KW-0472">Membrane</keyword>
<sequence>MARTAHEFTPRPASQMTKTELRDGAERSVLRMLLAMGAVMLLALLLAYAESRTLSSSAEVEIGHAPRIEGNPHGWHYED</sequence>
<proteinExistence type="predicted"/>
<keyword evidence="4" id="KW-1185">Reference proteome</keyword>
<organism evidence="3 4">
    <name type="scientific">Hymenobacter mellowenesis</name>
    <dbReference type="NCBI Taxonomy" id="3063995"/>
    <lineage>
        <taxon>Bacteria</taxon>
        <taxon>Pseudomonadati</taxon>
        <taxon>Bacteroidota</taxon>
        <taxon>Cytophagia</taxon>
        <taxon>Cytophagales</taxon>
        <taxon>Hymenobacteraceae</taxon>
        <taxon>Hymenobacter</taxon>
    </lineage>
</organism>
<evidence type="ECO:0000313" key="3">
    <source>
        <dbReference type="EMBL" id="MDO7849927.1"/>
    </source>
</evidence>
<keyword evidence="2" id="KW-0812">Transmembrane</keyword>
<evidence type="ECO:0000256" key="2">
    <source>
        <dbReference type="SAM" id="Phobius"/>
    </source>
</evidence>
<accession>A0ABT9AJ80</accession>
<dbReference type="RefSeq" id="WP_305014586.1">
    <property type="nucleotide sequence ID" value="NZ_JAUQSX010000025.1"/>
</dbReference>
<name>A0ABT9AJ80_9BACT</name>
<reference evidence="3" key="1">
    <citation type="submission" date="2023-07" db="EMBL/GenBank/DDBJ databases">
        <authorList>
            <person name="Kim M.K."/>
        </authorList>
    </citation>
    <scope>NUCLEOTIDE SEQUENCE</scope>
    <source>
        <strain evidence="3">M29</strain>
    </source>
</reference>
<comment type="caution">
    <text evidence="3">The sequence shown here is derived from an EMBL/GenBank/DDBJ whole genome shotgun (WGS) entry which is preliminary data.</text>
</comment>
<keyword evidence="2" id="KW-1133">Transmembrane helix</keyword>
<protein>
    <submittedName>
        <fullName evidence="3">Uncharacterized protein</fullName>
    </submittedName>
</protein>
<evidence type="ECO:0000313" key="4">
    <source>
        <dbReference type="Proteomes" id="UP001167796"/>
    </source>
</evidence>
<feature type="transmembrane region" description="Helical" evidence="2">
    <location>
        <begin position="29"/>
        <end position="49"/>
    </location>
</feature>
<feature type="region of interest" description="Disordered" evidence="1">
    <location>
        <begin position="1"/>
        <end position="20"/>
    </location>
</feature>
<gene>
    <name evidence="3" type="ORF">Q5H92_26445</name>
</gene>
<dbReference type="Proteomes" id="UP001167796">
    <property type="component" value="Unassembled WGS sequence"/>
</dbReference>
<dbReference type="EMBL" id="JAUQSX010000025">
    <property type="protein sequence ID" value="MDO7849927.1"/>
    <property type="molecule type" value="Genomic_DNA"/>
</dbReference>
<evidence type="ECO:0000256" key="1">
    <source>
        <dbReference type="SAM" id="MobiDB-lite"/>
    </source>
</evidence>
<feature type="region of interest" description="Disordered" evidence="1">
    <location>
        <begin position="57"/>
        <end position="79"/>
    </location>
</feature>